<dbReference type="PANTHER" id="PTHR43096:SF52">
    <property type="entry name" value="DNAJ HOMOLOG 1, MITOCHONDRIAL-RELATED"/>
    <property type="match status" value="1"/>
</dbReference>
<evidence type="ECO:0000313" key="6">
    <source>
        <dbReference type="EMBL" id="TPH12076.1"/>
    </source>
</evidence>
<dbReference type="SMART" id="SM00271">
    <property type="entry name" value="DnaJ"/>
    <property type="match status" value="1"/>
</dbReference>
<dbReference type="PROSITE" id="PS50076">
    <property type="entry name" value="DNAJ_2"/>
    <property type="match status" value="1"/>
</dbReference>
<dbReference type="GO" id="GO:0051082">
    <property type="term" value="F:unfolded protein binding"/>
    <property type="evidence" value="ECO:0007669"/>
    <property type="project" value="InterPro"/>
</dbReference>
<keyword evidence="1" id="KW-0963">Cytoplasm</keyword>
<evidence type="ECO:0000256" key="3">
    <source>
        <dbReference type="ARBA" id="ARBA00023186"/>
    </source>
</evidence>
<dbReference type="GO" id="GO:0005737">
    <property type="term" value="C:cytoplasm"/>
    <property type="evidence" value="ECO:0007669"/>
    <property type="project" value="TreeGrafter"/>
</dbReference>
<dbReference type="InterPro" id="IPR001623">
    <property type="entry name" value="DnaJ_domain"/>
</dbReference>
<evidence type="ECO:0000256" key="1">
    <source>
        <dbReference type="ARBA" id="ARBA00022490"/>
    </source>
</evidence>
<dbReference type="EMBL" id="SAWY01000041">
    <property type="protein sequence ID" value="TPH12076.1"/>
    <property type="molecule type" value="Genomic_DNA"/>
</dbReference>
<accession>A0A502KKX4</accession>
<comment type="caution">
    <text evidence="6">The sequence shown here is derived from an EMBL/GenBank/DDBJ whole genome shotgun (WGS) entry which is preliminary data.</text>
</comment>
<dbReference type="FunFam" id="2.60.260.20:FF:000008">
    <property type="entry name" value="Curved DNA-binding protein"/>
    <property type="match status" value="1"/>
</dbReference>
<dbReference type="PRINTS" id="PR00625">
    <property type="entry name" value="JDOMAIN"/>
</dbReference>
<evidence type="ECO:0000256" key="4">
    <source>
        <dbReference type="SAM" id="MobiDB-lite"/>
    </source>
</evidence>
<dbReference type="GO" id="GO:0003677">
    <property type="term" value="F:DNA binding"/>
    <property type="evidence" value="ECO:0007669"/>
    <property type="project" value="UniProtKB-KW"/>
</dbReference>
<dbReference type="Pfam" id="PF00226">
    <property type="entry name" value="DnaJ"/>
    <property type="match status" value="1"/>
</dbReference>
<dbReference type="Proteomes" id="UP000315303">
    <property type="component" value="Unassembled WGS sequence"/>
</dbReference>
<organism evidence="6 7">
    <name type="scientific">Litorilituus lipolyticus</name>
    <dbReference type="NCBI Taxonomy" id="2491017"/>
    <lineage>
        <taxon>Bacteria</taxon>
        <taxon>Pseudomonadati</taxon>
        <taxon>Pseudomonadota</taxon>
        <taxon>Gammaproteobacteria</taxon>
        <taxon>Alteromonadales</taxon>
        <taxon>Colwelliaceae</taxon>
        <taxon>Litorilituus</taxon>
    </lineage>
</organism>
<dbReference type="RefSeq" id="WP_140605607.1">
    <property type="nucleotide sequence ID" value="NZ_SAWY01000041.1"/>
</dbReference>
<keyword evidence="3" id="KW-0143">Chaperone</keyword>
<dbReference type="Gene3D" id="1.10.287.110">
    <property type="entry name" value="DnaJ domain"/>
    <property type="match status" value="1"/>
</dbReference>
<dbReference type="SUPFAM" id="SSF46565">
    <property type="entry name" value="Chaperone J-domain"/>
    <property type="match status" value="1"/>
</dbReference>
<protein>
    <submittedName>
        <fullName evidence="6">DNA-binding protein</fullName>
    </submittedName>
</protein>
<dbReference type="PANTHER" id="PTHR43096">
    <property type="entry name" value="DNAJ HOMOLOG 1, MITOCHONDRIAL-RELATED"/>
    <property type="match status" value="1"/>
</dbReference>
<dbReference type="AlphaFoldDB" id="A0A502KKX4"/>
<reference evidence="6 7" key="1">
    <citation type="submission" date="2019-01" db="EMBL/GenBank/DDBJ databases">
        <title>Litorilituus lipolytica sp. nov., isolated from intertidal sand of the Yellow Sea in China.</title>
        <authorList>
            <person name="Liu A."/>
        </authorList>
    </citation>
    <scope>NUCLEOTIDE SEQUENCE [LARGE SCALE GENOMIC DNA]</scope>
    <source>
        <strain evidence="6 7">RZ04</strain>
    </source>
</reference>
<dbReference type="InterPro" id="IPR036869">
    <property type="entry name" value="J_dom_sf"/>
</dbReference>
<evidence type="ECO:0000313" key="7">
    <source>
        <dbReference type="Proteomes" id="UP000315303"/>
    </source>
</evidence>
<keyword evidence="2 6" id="KW-0238">DNA-binding</keyword>
<dbReference type="OrthoDB" id="9779889at2"/>
<dbReference type="CDD" id="cd06257">
    <property type="entry name" value="DnaJ"/>
    <property type="match status" value="1"/>
</dbReference>
<dbReference type="Pfam" id="PF01556">
    <property type="entry name" value="DnaJ_C"/>
    <property type="match status" value="1"/>
</dbReference>
<proteinExistence type="predicted"/>
<dbReference type="SUPFAM" id="SSF49493">
    <property type="entry name" value="HSP40/DnaJ peptide-binding domain"/>
    <property type="match status" value="2"/>
</dbReference>
<keyword evidence="7" id="KW-1185">Reference proteome</keyword>
<dbReference type="FunFam" id="2.60.260.20:FF:000013">
    <property type="entry name" value="DnaJ subfamily B member 11"/>
    <property type="match status" value="1"/>
</dbReference>
<feature type="domain" description="J" evidence="5">
    <location>
        <begin position="5"/>
        <end position="69"/>
    </location>
</feature>
<dbReference type="Gene3D" id="1.20.5.460">
    <property type="entry name" value="Single helix bin"/>
    <property type="match status" value="1"/>
</dbReference>
<evidence type="ECO:0000259" key="5">
    <source>
        <dbReference type="PROSITE" id="PS50076"/>
    </source>
</evidence>
<dbReference type="InterPro" id="IPR008971">
    <property type="entry name" value="HSP40/DnaJ_pept-bd"/>
</dbReference>
<dbReference type="Gene3D" id="2.60.260.20">
    <property type="entry name" value="Urease metallochaperone UreE, N-terminal domain"/>
    <property type="match status" value="2"/>
</dbReference>
<evidence type="ECO:0000256" key="2">
    <source>
        <dbReference type="ARBA" id="ARBA00023125"/>
    </source>
</evidence>
<gene>
    <name evidence="6" type="ORF">EPA86_17100</name>
</gene>
<dbReference type="CDD" id="cd10747">
    <property type="entry name" value="DnaJ_C"/>
    <property type="match status" value="1"/>
</dbReference>
<sequence>MEFKDYYKILCVEPDANAKTIKTAYRKLAHKYHPDMNPDEGAEAKFKEVAEAYHVLKNEQLRAEFDELRQYGSQSRHDFQPPPGWKAPPNTGQQGGSQFHGDFSDFFNSIFGGRGQSHHAQGFDQAQRSARGQDIEIELPIFLEETLKESQKTVEFVMPADDYAQTAPSKKHLKVKIPQGVMDGERIRLKGQGKPGHQGGTAGDLYLHIRVVPHPLFDVQGHNIIITIPLSPWEAALGTKISVPTLDGKIHLTIPPDSQSGDKLRVKGKGLKTKTLIGDMFAVVKVTMPEKTSEKGKQLWQELANSEDFDPRLEWST</sequence>
<dbReference type="InterPro" id="IPR002939">
    <property type="entry name" value="DnaJ_C"/>
</dbReference>
<feature type="region of interest" description="Disordered" evidence="4">
    <location>
        <begin position="72"/>
        <end position="96"/>
    </location>
</feature>
<dbReference type="GO" id="GO:0042026">
    <property type="term" value="P:protein refolding"/>
    <property type="evidence" value="ECO:0007669"/>
    <property type="project" value="TreeGrafter"/>
</dbReference>
<name>A0A502KKX4_9GAMM</name>